<reference evidence="2" key="1">
    <citation type="journal article" date="2015" name="Genome Announc.">
        <title>Draft Genome Sequence of Tolypothrix boutellei Strain VB521301.</title>
        <authorList>
            <person name="Chandrababunaidu M.M."/>
            <person name="Singh D."/>
            <person name="Sen D."/>
            <person name="Bhan S."/>
            <person name="Das S."/>
            <person name="Gupta A."/>
            <person name="Adhikary S.P."/>
            <person name="Tripathy S."/>
        </authorList>
    </citation>
    <scope>NUCLEOTIDE SEQUENCE</scope>
    <source>
        <strain evidence="2">VB521301</strain>
    </source>
</reference>
<organism evidence="2">
    <name type="scientific">Tolypothrix bouteillei VB521301</name>
    <dbReference type="NCBI Taxonomy" id="1479485"/>
    <lineage>
        <taxon>Bacteria</taxon>
        <taxon>Bacillati</taxon>
        <taxon>Cyanobacteriota</taxon>
        <taxon>Cyanophyceae</taxon>
        <taxon>Nostocales</taxon>
        <taxon>Tolypothrichaceae</taxon>
        <taxon>Tolypothrix</taxon>
    </lineage>
</organism>
<dbReference type="InterPro" id="IPR025054">
    <property type="entry name" value="DUF3991"/>
</dbReference>
<dbReference type="RefSeq" id="WP_050046568.1">
    <property type="nucleotide sequence ID" value="NZ_JHEG04000001.1"/>
</dbReference>
<name>A0A0C1QSG2_9CYAN</name>
<gene>
    <name evidence="2" type="ORF">DA73_0236640</name>
</gene>
<protein>
    <recommendedName>
        <fullName evidence="1">DUF3991 domain-containing protein</fullName>
    </recommendedName>
</protein>
<sequence>MQAIEIAQTEPTSQCIPPAVDSSQRSLVQQYLIQQKELPANMVQALHGPGLVYVEFNQNAVFRMRSLTEETTGAFLRGTRGEHTKILFFARKIDIYQKGTAVEVNEVVEFGDLGFC</sequence>
<comment type="caution">
    <text evidence="2">The sequence shown here is derived from an EMBL/GenBank/DDBJ whole genome shotgun (WGS) entry which is preliminary data.</text>
</comment>
<dbReference type="EMBL" id="JHEG02000059">
    <property type="protein sequence ID" value="KIE06808.1"/>
    <property type="molecule type" value="Genomic_DNA"/>
</dbReference>
<accession>A0A0C1QSG2</accession>
<dbReference type="Pfam" id="PF13154">
    <property type="entry name" value="DUF3991"/>
    <property type="match status" value="1"/>
</dbReference>
<dbReference type="AlphaFoldDB" id="A0A0C1QSG2"/>
<evidence type="ECO:0000313" key="2">
    <source>
        <dbReference type="EMBL" id="KIE06808.1"/>
    </source>
</evidence>
<evidence type="ECO:0000259" key="1">
    <source>
        <dbReference type="Pfam" id="PF13154"/>
    </source>
</evidence>
<proteinExistence type="predicted"/>
<dbReference type="STRING" id="1479485.DA73_0236640"/>
<feature type="domain" description="DUF3991" evidence="1">
    <location>
        <begin position="30"/>
        <end position="85"/>
    </location>
</feature>